<accession>A0A7D9EZQ8</accession>
<dbReference type="Proteomes" id="UP001152795">
    <property type="component" value="Unassembled WGS sequence"/>
</dbReference>
<organism evidence="4 5">
    <name type="scientific">Paramuricea clavata</name>
    <name type="common">Red gorgonian</name>
    <name type="synonym">Violescent sea-whip</name>
    <dbReference type="NCBI Taxonomy" id="317549"/>
    <lineage>
        <taxon>Eukaryota</taxon>
        <taxon>Metazoa</taxon>
        <taxon>Cnidaria</taxon>
        <taxon>Anthozoa</taxon>
        <taxon>Octocorallia</taxon>
        <taxon>Malacalcyonacea</taxon>
        <taxon>Plexauridae</taxon>
        <taxon>Paramuricea</taxon>
    </lineage>
</organism>
<comment type="caution">
    <text evidence="4">The sequence shown here is derived from an EMBL/GenBank/DDBJ whole genome shotgun (WGS) entry which is preliminary data.</text>
</comment>
<keyword evidence="5" id="KW-1185">Reference proteome</keyword>
<proteinExistence type="predicted"/>
<name>A0A7D9EZQ8_PARCT</name>
<evidence type="ECO:0000259" key="1">
    <source>
        <dbReference type="Pfam" id="PF12017"/>
    </source>
</evidence>
<sequence>MWDKKTAKEVIRNLLPARIANFVEMQVELHSRPSKGQRYSQETKAFALSLYHISGKAYRFLSKFFHLPSKSSLLKWVSGLPTKTGIVDEAFKTIETKVKTMSEANRMCTLSLDEISIKTHLHYDSAKDEVIGLEDDGDTKGDLVANSALVFMACGIQENWKQPLAYYLVNGSCDSQKVKKKLFELLDKLDSIGLNVVAVISDLGSNFQKFINGLGITAIKPWFLHNGRKIFYLYHPPHIIKAIRNNIINYQFHFDGKIASWKDIEALYANDSKLSIRLCPKLTDKHMHPNGFQEMKVKYAT</sequence>
<protein>
    <submittedName>
        <fullName evidence="4">Transposable element P transposase</fullName>
    </submittedName>
</protein>
<feature type="domain" description="Transposable element P transposase-like RNase H" evidence="2">
    <location>
        <begin position="83"/>
        <end position="215"/>
    </location>
</feature>
<dbReference type="AlphaFoldDB" id="A0A7D9EZQ8"/>
<dbReference type="Pfam" id="PF21787">
    <property type="entry name" value="TNP-like_RNaseH_N"/>
    <property type="match status" value="1"/>
</dbReference>
<feature type="domain" description="Transposable element P transposase-like GTP-binding insertion" evidence="3">
    <location>
        <begin position="238"/>
        <end position="301"/>
    </location>
</feature>
<dbReference type="InterPro" id="IPR048365">
    <property type="entry name" value="TNP-like_RNaseH_N"/>
</dbReference>
<evidence type="ECO:0000259" key="3">
    <source>
        <dbReference type="Pfam" id="PF21788"/>
    </source>
</evidence>
<evidence type="ECO:0000259" key="2">
    <source>
        <dbReference type="Pfam" id="PF21787"/>
    </source>
</evidence>
<dbReference type="InterPro" id="IPR021896">
    <property type="entry name" value="THAP9-like_HTH"/>
</dbReference>
<dbReference type="EMBL" id="CACRXK020010973">
    <property type="protein sequence ID" value="CAB4020477.1"/>
    <property type="molecule type" value="Genomic_DNA"/>
</dbReference>
<dbReference type="Pfam" id="PF12017">
    <property type="entry name" value="Tnp_P_element"/>
    <property type="match status" value="1"/>
</dbReference>
<gene>
    <name evidence="4" type="ORF">PACLA_8A044735</name>
</gene>
<dbReference type="Pfam" id="PF21788">
    <property type="entry name" value="TNP-like_GBD"/>
    <property type="match status" value="1"/>
</dbReference>
<reference evidence="4" key="1">
    <citation type="submission" date="2020-04" db="EMBL/GenBank/DDBJ databases">
        <authorList>
            <person name="Alioto T."/>
            <person name="Alioto T."/>
            <person name="Gomez Garrido J."/>
        </authorList>
    </citation>
    <scope>NUCLEOTIDE SEQUENCE</scope>
    <source>
        <strain evidence="4">A484AB</strain>
    </source>
</reference>
<dbReference type="OrthoDB" id="8948150at2759"/>
<evidence type="ECO:0000313" key="5">
    <source>
        <dbReference type="Proteomes" id="UP001152795"/>
    </source>
</evidence>
<dbReference type="InterPro" id="IPR048366">
    <property type="entry name" value="TNP-like_GBD"/>
</dbReference>
<feature type="domain" description="THAP9-like helix-turn-helix" evidence="1">
    <location>
        <begin position="20"/>
        <end position="76"/>
    </location>
</feature>
<evidence type="ECO:0000313" key="4">
    <source>
        <dbReference type="EMBL" id="CAB4020477.1"/>
    </source>
</evidence>